<dbReference type="Pfam" id="PF01584">
    <property type="entry name" value="CheW"/>
    <property type="match status" value="1"/>
</dbReference>
<keyword evidence="3" id="KW-1185">Reference proteome</keyword>
<comment type="caution">
    <text evidence="2">The sequence shown here is derived from an EMBL/GenBank/DDBJ whole genome shotgun (WGS) entry which is preliminary data.</text>
</comment>
<gene>
    <name evidence="2" type="ORF">KHU32_16050</name>
</gene>
<organism evidence="2 3">
    <name type="scientific">Roseococcus pinisoli</name>
    <dbReference type="NCBI Taxonomy" id="2835040"/>
    <lineage>
        <taxon>Bacteria</taxon>
        <taxon>Pseudomonadati</taxon>
        <taxon>Pseudomonadota</taxon>
        <taxon>Alphaproteobacteria</taxon>
        <taxon>Acetobacterales</taxon>
        <taxon>Roseomonadaceae</taxon>
        <taxon>Roseococcus</taxon>
    </lineage>
</organism>
<dbReference type="Gene3D" id="2.30.30.40">
    <property type="entry name" value="SH3 Domains"/>
    <property type="match status" value="1"/>
</dbReference>
<dbReference type="InterPro" id="IPR036061">
    <property type="entry name" value="CheW-like_dom_sf"/>
</dbReference>
<dbReference type="Proteomes" id="UP000766336">
    <property type="component" value="Unassembled WGS sequence"/>
</dbReference>
<name>A0ABS5QFK4_9PROT</name>
<dbReference type="InterPro" id="IPR002545">
    <property type="entry name" value="CheW-lke_dom"/>
</dbReference>
<evidence type="ECO:0000313" key="2">
    <source>
        <dbReference type="EMBL" id="MBS7812464.1"/>
    </source>
</evidence>
<dbReference type="SMART" id="SM00260">
    <property type="entry name" value="CheW"/>
    <property type="match status" value="1"/>
</dbReference>
<dbReference type="SUPFAM" id="SSF50341">
    <property type="entry name" value="CheW-like"/>
    <property type="match status" value="2"/>
</dbReference>
<dbReference type="Gene3D" id="2.40.50.180">
    <property type="entry name" value="CheA-289, Domain 4"/>
    <property type="match status" value="1"/>
</dbReference>
<protein>
    <submittedName>
        <fullName evidence="2">Chemotaxis protein CheW</fullName>
    </submittedName>
</protein>
<dbReference type="PROSITE" id="PS50851">
    <property type="entry name" value="CHEW"/>
    <property type="match status" value="1"/>
</dbReference>
<proteinExistence type="predicted"/>
<evidence type="ECO:0000259" key="1">
    <source>
        <dbReference type="PROSITE" id="PS50851"/>
    </source>
</evidence>
<evidence type="ECO:0000313" key="3">
    <source>
        <dbReference type="Proteomes" id="UP000766336"/>
    </source>
</evidence>
<dbReference type="EMBL" id="JAHCDA010000003">
    <property type="protein sequence ID" value="MBS7812464.1"/>
    <property type="molecule type" value="Genomic_DNA"/>
</dbReference>
<accession>A0ABS5QFK4</accession>
<dbReference type="RefSeq" id="WP_213671170.1">
    <property type="nucleotide sequence ID" value="NZ_JAHCDA010000003.1"/>
</dbReference>
<sequence>MSDAEILHPLPGGSWFTFAQGMAAPAVAAPREVPPAIVAEEAAPAPLPLASSRGRASRIGVLRVLLGGIALDVPAELAEHILPMPALRPMPGTSTGVAGLAEAGGAPVLVLSTGFAAGTEEDGAEEPILLLVLNHEGRRFGLPATRIEAGPEADSAFADWLVSAAARQALDHAPPTVEIAPPVPVPQRHLVLFRAAGMDVALPAEAVVAILPPTTPLPTPRAGLAGVAAHRGAVLPVVDGGLAMGGPSTLEQGPAPLIRLSTRPEVMVAVEQVAGVRMVPAADITPLVQRNGLVQAIARLDGAPLPVMSPHLMGAL</sequence>
<feature type="domain" description="CheW-like" evidence="1">
    <location>
        <begin position="187"/>
        <end position="316"/>
    </location>
</feature>
<reference evidence="2 3" key="1">
    <citation type="submission" date="2021-05" db="EMBL/GenBank/DDBJ databases">
        <title>Roseococcus sp. XZZS9, whole genome shotgun sequencing project.</title>
        <authorList>
            <person name="Zhao G."/>
            <person name="Shen L."/>
        </authorList>
    </citation>
    <scope>NUCLEOTIDE SEQUENCE [LARGE SCALE GENOMIC DNA]</scope>
    <source>
        <strain evidence="2 3">XZZS9</strain>
    </source>
</reference>